<reference evidence="2" key="1">
    <citation type="submission" date="2009-05" db="EMBL/GenBank/DDBJ databases">
        <authorList>
            <person name="Harkins D.M."/>
            <person name="DeShazer D."/>
            <person name="Woods D.E."/>
            <person name="Brinkac L.M."/>
            <person name="Brown K.A."/>
            <person name="Hung G.C."/>
            <person name="Tuanyok A."/>
            <person name="Zhang B."/>
            <person name="Nierman W.C."/>
        </authorList>
    </citation>
    <scope>NUCLEOTIDE SEQUENCE [LARGE SCALE GENOMIC DNA]</scope>
    <source>
        <strain evidence="2">1710a</strain>
    </source>
</reference>
<dbReference type="Proteomes" id="UP000001812">
    <property type="component" value="Chromosome II"/>
</dbReference>
<accession>A0A0E1W0F3</accession>
<feature type="region of interest" description="Disordered" evidence="1">
    <location>
        <begin position="1"/>
        <end position="24"/>
    </location>
</feature>
<dbReference type="AlphaFoldDB" id="A0A0E1W0F3"/>
<evidence type="ECO:0000256" key="1">
    <source>
        <dbReference type="SAM" id="MobiDB-lite"/>
    </source>
</evidence>
<dbReference type="EMBL" id="CM000833">
    <property type="protein sequence ID" value="EET05796.1"/>
    <property type="molecule type" value="Genomic_DNA"/>
</dbReference>
<dbReference type="HOGENOM" id="CLU_3096537_0_0_4"/>
<protein>
    <submittedName>
        <fullName evidence="2">Uncharacterized protein</fullName>
    </submittedName>
</protein>
<feature type="compositionally biased region" description="Basic residues" evidence="1">
    <location>
        <begin position="1"/>
        <end position="14"/>
    </location>
</feature>
<proteinExistence type="predicted"/>
<gene>
    <name evidence="2" type="ORF">BURPS1710A_A0571</name>
</gene>
<sequence length="51" mass="5485">MPHPLRTRGHRHKSIRIDTTGTAGAALPARAFRAGATRRPPGAASSRLHFT</sequence>
<evidence type="ECO:0000313" key="2">
    <source>
        <dbReference type="EMBL" id="EET05796.1"/>
    </source>
</evidence>
<organism evidence="2">
    <name type="scientific">Burkholderia pseudomallei 1710a</name>
    <dbReference type="NCBI Taxonomy" id="320371"/>
    <lineage>
        <taxon>Bacteria</taxon>
        <taxon>Pseudomonadati</taxon>
        <taxon>Pseudomonadota</taxon>
        <taxon>Betaproteobacteria</taxon>
        <taxon>Burkholderiales</taxon>
        <taxon>Burkholderiaceae</taxon>
        <taxon>Burkholderia</taxon>
        <taxon>pseudomallei group</taxon>
    </lineage>
</organism>
<name>A0A0E1W0F3_BURPE</name>